<keyword evidence="1" id="KW-1133">Transmembrane helix</keyword>
<evidence type="ECO:0000256" key="1">
    <source>
        <dbReference type="SAM" id="Phobius"/>
    </source>
</evidence>
<organism evidence="2 3">
    <name type="scientific">Alkalibaculum sporogenes</name>
    <dbReference type="NCBI Taxonomy" id="2655001"/>
    <lineage>
        <taxon>Bacteria</taxon>
        <taxon>Bacillati</taxon>
        <taxon>Bacillota</taxon>
        <taxon>Clostridia</taxon>
        <taxon>Eubacteriales</taxon>
        <taxon>Eubacteriaceae</taxon>
        <taxon>Alkalibaculum</taxon>
    </lineage>
</organism>
<keyword evidence="1" id="KW-0812">Transmembrane</keyword>
<accession>A0A6A7K8P6</accession>
<dbReference type="Proteomes" id="UP000440004">
    <property type="component" value="Unassembled WGS sequence"/>
</dbReference>
<comment type="caution">
    <text evidence="2">The sequence shown here is derived from an EMBL/GenBank/DDBJ whole genome shotgun (WGS) entry which is preliminary data.</text>
</comment>
<dbReference type="InterPro" id="IPR043727">
    <property type="entry name" value="Lmo0937-like"/>
</dbReference>
<name>A0A6A7K8P6_9FIRM</name>
<protein>
    <submittedName>
        <fullName evidence="2">Lmo0937 family membrane protein</fullName>
    </submittedName>
</protein>
<feature type="transmembrane region" description="Helical" evidence="1">
    <location>
        <begin position="12"/>
        <end position="41"/>
    </location>
</feature>
<dbReference type="RefSeq" id="WP_152803561.1">
    <property type="nucleotide sequence ID" value="NZ_WHNX01000010.1"/>
</dbReference>
<evidence type="ECO:0000313" key="2">
    <source>
        <dbReference type="EMBL" id="MPW25772.1"/>
    </source>
</evidence>
<sequence length="54" mass="5917">MTILKWIGAVVVFFWLLGLVFRIGGGLINLLLIVAAIVFIVDWISGKNKSKGTD</sequence>
<gene>
    <name evidence="2" type="ORF">GC105_08210</name>
</gene>
<reference evidence="2 3" key="1">
    <citation type="submission" date="2019-10" db="EMBL/GenBank/DDBJ databases">
        <title>Alkalibaculum tamaniensis sp.nov., a new alkaliphilic acetogen, isolated on methoxylated aromatics from a mud volcano.</title>
        <authorList>
            <person name="Khomyakova M.A."/>
            <person name="Merkel A.Y."/>
            <person name="Bonch-Osmolovskaya E.A."/>
            <person name="Slobodkin A.I."/>
        </authorList>
    </citation>
    <scope>NUCLEOTIDE SEQUENCE [LARGE SCALE GENOMIC DNA]</scope>
    <source>
        <strain evidence="2 3">M08DMB</strain>
    </source>
</reference>
<proteinExistence type="predicted"/>
<dbReference type="EMBL" id="WHNX01000010">
    <property type="protein sequence ID" value="MPW25772.1"/>
    <property type="molecule type" value="Genomic_DNA"/>
</dbReference>
<dbReference type="AlphaFoldDB" id="A0A6A7K8P6"/>
<keyword evidence="3" id="KW-1185">Reference proteome</keyword>
<evidence type="ECO:0000313" key="3">
    <source>
        <dbReference type="Proteomes" id="UP000440004"/>
    </source>
</evidence>
<dbReference type="Pfam" id="PF18919">
    <property type="entry name" value="DUF5670"/>
    <property type="match status" value="1"/>
</dbReference>
<dbReference type="NCBIfam" id="NF033488">
    <property type="entry name" value="lmo0937_fam_TM"/>
    <property type="match status" value="1"/>
</dbReference>
<keyword evidence="1" id="KW-0472">Membrane</keyword>